<dbReference type="Proteomes" id="UP000641625">
    <property type="component" value="Unassembled WGS sequence"/>
</dbReference>
<protein>
    <submittedName>
        <fullName evidence="1">Uncharacterized protein</fullName>
    </submittedName>
</protein>
<dbReference type="InterPro" id="IPR008585">
    <property type="entry name" value="Gamma_PGA_hydro"/>
</dbReference>
<dbReference type="Pfam" id="PF05908">
    <property type="entry name" value="Gamma_PGA_hydro"/>
    <property type="match status" value="1"/>
</dbReference>
<comment type="caution">
    <text evidence="1">The sequence shown here is derived from an EMBL/GenBank/DDBJ whole genome shotgun (WGS) entry which is preliminary data.</text>
</comment>
<sequence>MDRLTRRTVLSSAGSAIFTLGATAVRGKTGRGSSRNNTTVRMKETDNIGSAERCRLPQSMMDALGVQADQQVRLVYDGEAAVFTVDISDDTFGYVSNGGRDRLRAKNGSFRVDGSADVMDSHLDEEAAKAEGGFIERTTESEQSELVVLAPHGGYIEWGTDIQAERMTAQLDATKWCSFGWSPGGGAFRRWHVTSTAIHPASFPALQDISERGFDHAVAFHGWSESYVGIGGPAPTWLRADVRDAISEVVDCDVRLATDGSRDGDSPENVVNWITESGSDGVQIEQPWAVREERRDTVADAVASVFEAL</sequence>
<proteinExistence type="predicted"/>
<gene>
    <name evidence="1" type="ORF">GOC77_05150</name>
</gene>
<dbReference type="InterPro" id="IPR038128">
    <property type="entry name" value="Gamma_PGA_hydro_sf"/>
</dbReference>
<name>A0A847UA45_HALAR</name>
<dbReference type="Gene3D" id="3.40.630.100">
    <property type="entry name" value="Poly-gamma-glutamate hydrolase, zinc-binding motif"/>
    <property type="match status" value="1"/>
</dbReference>
<dbReference type="AlphaFoldDB" id="A0A847UA45"/>
<accession>A0A847UA45</accession>
<organism evidence="1 2">
    <name type="scientific">Haloarcula argentinensis</name>
    <dbReference type="NCBI Taxonomy" id="43776"/>
    <lineage>
        <taxon>Archaea</taxon>
        <taxon>Methanobacteriati</taxon>
        <taxon>Methanobacteriota</taxon>
        <taxon>Stenosarchaea group</taxon>
        <taxon>Halobacteria</taxon>
        <taxon>Halobacteriales</taxon>
        <taxon>Haloarculaceae</taxon>
        <taxon>Haloarcula</taxon>
    </lineage>
</organism>
<dbReference type="EMBL" id="WOWA01000003">
    <property type="protein sequence ID" value="NLV12663.1"/>
    <property type="molecule type" value="Genomic_DNA"/>
</dbReference>
<evidence type="ECO:0000313" key="2">
    <source>
        <dbReference type="Proteomes" id="UP000641625"/>
    </source>
</evidence>
<reference evidence="1" key="1">
    <citation type="submission" date="2019-12" db="EMBL/GenBank/DDBJ databases">
        <title>Whole genome sequencing of Haloarcula argentinensis strain pws5.</title>
        <authorList>
            <person name="Verma D.K."/>
            <person name="Gopal K."/>
            <person name="Prasad E.S."/>
        </authorList>
    </citation>
    <scope>NUCLEOTIDE SEQUENCE</scope>
    <source>
        <strain evidence="1">Pws5</strain>
    </source>
</reference>
<evidence type="ECO:0000313" key="1">
    <source>
        <dbReference type="EMBL" id="NLV12663.1"/>
    </source>
</evidence>